<protein>
    <recommendedName>
        <fullName evidence="3">Methyltransferase domain-containing protein</fullName>
    </recommendedName>
</protein>
<sequence length="493" mass="55580">MQSGQASLTTISSETEGLIPIGMGIDQHAVLYRAGDKIIRAIKPGWTDFYGSLLENPIIAKLMNDGILIDTRVSDKKLKGHELVLEHPVLPVVTYPFEWTPSMYRDAAVTILKLNIELLKGGLCTHDAHLWNVLFDGITPRFVDFTSIIKALPGNKWRAKEQFSHYCLNPLLIMRSGFPTTARSLLREILSYPDPLMVQTLTKGPIRTLQVREHVKKMGRGFLEYLSVRISPNAKNMLKKARGVAIGISSALEKNDDVSNVTDMLDKIESLDLRPAITQWSDYYSGKNELPVYDGSADVLTRIREATPKHMLISRLLQAIKPKSVLDLGCNRGLYCQVAALQGSRVVGVDIDERALDDMYLDSKRLKTGALPLYVNAVAPAQAIGFQEIPFPSVVERLRSELVMCLALVHHLVFKTTRMSFAHIAKVFDSYSEKYLIVEFVPKEDAHVRSWYTEDFGWYNLDNFKAALARHFPKIEMHESFPSPRVIIFATKH</sequence>
<evidence type="ECO:0000313" key="2">
    <source>
        <dbReference type="Proteomes" id="UP000066284"/>
    </source>
</evidence>
<keyword evidence="2" id="KW-1185">Reference proteome</keyword>
<gene>
    <name evidence="1" type="ORF">NITINOP_3104</name>
</gene>
<dbReference type="Proteomes" id="UP000066284">
    <property type="component" value="Chromosome 1"/>
</dbReference>
<dbReference type="RefSeq" id="WP_158023445.1">
    <property type="nucleotide sequence ID" value="NZ_LN885086.1"/>
</dbReference>
<dbReference type="EMBL" id="LN885086">
    <property type="protein sequence ID" value="CUQ68076.1"/>
    <property type="molecule type" value="Genomic_DNA"/>
</dbReference>
<dbReference type="STRING" id="1715989.NITINOP_3104"/>
<name>A0A0S4KUH8_9BACT</name>
<proteinExistence type="predicted"/>
<dbReference type="SUPFAM" id="SSF53335">
    <property type="entry name" value="S-adenosyl-L-methionine-dependent methyltransferases"/>
    <property type="match status" value="1"/>
</dbReference>
<dbReference type="KEGG" id="nio:NITINOP_3104"/>
<accession>A0A0S4KUH8</accession>
<dbReference type="AlphaFoldDB" id="A0A0S4KUH8"/>
<organism evidence="1 2">
    <name type="scientific">Candidatus Nitrospira inopinata</name>
    <dbReference type="NCBI Taxonomy" id="1715989"/>
    <lineage>
        <taxon>Bacteria</taxon>
        <taxon>Pseudomonadati</taxon>
        <taxon>Nitrospirota</taxon>
        <taxon>Nitrospiria</taxon>
        <taxon>Nitrospirales</taxon>
        <taxon>Nitrospiraceae</taxon>
        <taxon>Nitrospira</taxon>
    </lineage>
</organism>
<evidence type="ECO:0008006" key="3">
    <source>
        <dbReference type="Google" id="ProtNLM"/>
    </source>
</evidence>
<reference evidence="2" key="1">
    <citation type="submission" date="2015-09" db="EMBL/GenBank/DDBJ databases">
        <authorList>
            <person name="Daims H."/>
        </authorList>
    </citation>
    <scope>NUCLEOTIDE SEQUENCE [LARGE SCALE GENOMIC DNA]</scope>
</reference>
<dbReference type="OrthoDB" id="9765084at2"/>
<evidence type="ECO:0000313" key="1">
    <source>
        <dbReference type="EMBL" id="CUQ68076.1"/>
    </source>
</evidence>
<dbReference type="Gene3D" id="3.40.50.150">
    <property type="entry name" value="Vaccinia Virus protein VP39"/>
    <property type="match status" value="1"/>
</dbReference>
<dbReference type="InterPro" id="IPR029063">
    <property type="entry name" value="SAM-dependent_MTases_sf"/>
</dbReference>